<feature type="region of interest" description="Disordered" evidence="1">
    <location>
        <begin position="1"/>
        <end position="163"/>
    </location>
</feature>
<feature type="compositionally biased region" description="Gly residues" evidence="1">
    <location>
        <begin position="433"/>
        <end position="443"/>
    </location>
</feature>
<proteinExistence type="predicted"/>
<dbReference type="InterPro" id="IPR013761">
    <property type="entry name" value="SAM/pointed_sf"/>
</dbReference>
<evidence type="ECO:0000313" key="3">
    <source>
        <dbReference type="EMBL" id="ELR17681.1"/>
    </source>
</evidence>
<evidence type="ECO:0000313" key="4">
    <source>
        <dbReference type="Proteomes" id="UP000011083"/>
    </source>
</evidence>
<dbReference type="GeneID" id="14918191"/>
<organism evidence="3 4">
    <name type="scientific">Acanthamoeba castellanii (strain ATCC 30010 / Neff)</name>
    <dbReference type="NCBI Taxonomy" id="1257118"/>
    <lineage>
        <taxon>Eukaryota</taxon>
        <taxon>Amoebozoa</taxon>
        <taxon>Discosea</taxon>
        <taxon>Longamoebia</taxon>
        <taxon>Centramoebida</taxon>
        <taxon>Acanthamoebidae</taxon>
        <taxon>Acanthamoeba</taxon>
    </lineage>
</organism>
<dbReference type="SUPFAM" id="SSF47769">
    <property type="entry name" value="SAM/Pointed domain"/>
    <property type="match status" value="1"/>
</dbReference>
<evidence type="ECO:0000259" key="2">
    <source>
        <dbReference type="PROSITE" id="PS50105"/>
    </source>
</evidence>
<dbReference type="AlphaFoldDB" id="L8GZZ7"/>
<feature type="region of interest" description="Disordered" evidence="1">
    <location>
        <begin position="487"/>
        <end position="511"/>
    </location>
</feature>
<dbReference type="SMART" id="SM00454">
    <property type="entry name" value="SAM"/>
    <property type="match status" value="1"/>
</dbReference>
<dbReference type="KEGG" id="acan:ACA1_064680"/>
<dbReference type="EMBL" id="KB007974">
    <property type="protein sequence ID" value="ELR17681.1"/>
    <property type="molecule type" value="Genomic_DNA"/>
</dbReference>
<feature type="compositionally biased region" description="Acidic residues" evidence="1">
    <location>
        <begin position="251"/>
        <end position="270"/>
    </location>
</feature>
<feature type="compositionally biased region" description="Low complexity" evidence="1">
    <location>
        <begin position="315"/>
        <end position="344"/>
    </location>
</feature>
<dbReference type="VEuPathDB" id="AmoebaDB:ACA1_064680"/>
<dbReference type="SMART" id="SM00666">
    <property type="entry name" value="PB1"/>
    <property type="match status" value="1"/>
</dbReference>
<gene>
    <name evidence="3" type="ORF">ACA1_064680</name>
</gene>
<dbReference type="RefSeq" id="XP_004339694.1">
    <property type="nucleotide sequence ID" value="XM_004339646.1"/>
</dbReference>
<dbReference type="PROSITE" id="PS50105">
    <property type="entry name" value="SAM_DOMAIN"/>
    <property type="match status" value="1"/>
</dbReference>
<feature type="compositionally biased region" description="Low complexity" evidence="1">
    <location>
        <begin position="493"/>
        <end position="511"/>
    </location>
</feature>
<feature type="domain" description="SAM" evidence="2">
    <location>
        <begin position="162"/>
        <end position="244"/>
    </location>
</feature>
<feature type="compositionally biased region" description="Low complexity" evidence="1">
    <location>
        <begin position="408"/>
        <end position="432"/>
    </location>
</feature>
<feature type="compositionally biased region" description="Low complexity" evidence="1">
    <location>
        <begin position="359"/>
        <end position="382"/>
    </location>
</feature>
<dbReference type="Proteomes" id="UP000011083">
    <property type="component" value="Unassembled WGS sequence"/>
</dbReference>
<feature type="compositionally biased region" description="Low complexity" evidence="1">
    <location>
        <begin position="8"/>
        <end position="17"/>
    </location>
</feature>
<accession>L8GZZ7</accession>
<reference evidence="3 4" key="1">
    <citation type="journal article" date="2013" name="Genome Biol.">
        <title>Genome of Acanthamoeba castellanii highlights extensive lateral gene transfer and early evolution of tyrosine kinase signaling.</title>
        <authorList>
            <person name="Clarke M."/>
            <person name="Lohan A.J."/>
            <person name="Liu B."/>
            <person name="Lagkouvardos I."/>
            <person name="Roy S."/>
            <person name="Zafar N."/>
            <person name="Bertelli C."/>
            <person name="Schilde C."/>
            <person name="Kianianmomeni A."/>
            <person name="Burglin T.R."/>
            <person name="Frech C."/>
            <person name="Turcotte B."/>
            <person name="Kopec K.O."/>
            <person name="Synnott J.M."/>
            <person name="Choo C."/>
            <person name="Paponov I."/>
            <person name="Finkler A."/>
            <person name="Soon Heng Tan C."/>
            <person name="Hutchins A.P."/>
            <person name="Weinmeier T."/>
            <person name="Rattei T."/>
            <person name="Chu J.S."/>
            <person name="Gimenez G."/>
            <person name="Irimia M."/>
            <person name="Rigden D.J."/>
            <person name="Fitzpatrick D.A."/>
            <person name="Lorenzo-Morales J."/>
            <person name="Bateman A."/>
            <person name="Chiu C.H."/>
            <person name="Tang P."/>
            <person name="Hegemann P."/>
            <person name="Fromm H."/>
            <person name="Raoult D."/>
            <person name="Greub G."/>
            <person name="Miranda-Saavedra D."/>
            <person name="Chen N."/>
            <person name="Nash P."/>
            <person name="Ginger M.L."/>
            <person name="Horn M."/>
            <person name="Schaap P."/>
            <person name="Caler L."/>
            <person name="Loftus B."/>
        </authorList>
    </citation>
    <scope>NUCLEOTIDE SEQUENCE [LARGE SCALE GENOMIC DNA]</scope>
    <source>
        <strain evidence="3 4">Neff</strain>
    </source>
</reference>
<dbReference type="SUPFAM" id="SSF54277">
    <property type="entry name" value="CAD &amp; PB1 domains"/>
    <property type="match status" value="1"/>
</dbReference>
<sequence>MHEKRARSNTPTTTSSTRAENVAATNPLAVGEGSGSGSGSGTSTSTTTAGGLGGYLVMASPSTSPPSHHESEALARLKRANLTLRERKNEERTRTGATSGDLPAFAPAHLHLSPRRPSSADTRPRASSTEKKEKREREKSTRKWKKKSGEPAQHKKAPVEEWRPKEVAKWLQAIELGDYAKAARKKKVDGAQLVKVVDTILSTSPSAGHADHHADGGVVLAALGVKKLGHLKRLQRELRQAMLDSNGGGDDGGENEDGDNNDDDGAEENEEERRKQKAAGKLPIPRGHSAPIAVTASLPVASSPNRLLRLVHNLSGSSTTPSSLSSSPSATSLSPSSSSLAPSSVSFPAIDSDSDSFLSGPTPTLSSTSSPSSPAAGDGATSHGRPRTRSKLIERLATGMPRSRSAESPLPLTSTSTSTSSSPLSGSPSLGRSGSGFGFGGNGGNGGGGSCPLPAVVVSPPLSPSGKRPSNSANFIAVAHGTSTLFDGDDDSSGSTISTISTSSSSSSSSSLSGNNMGATFSFSFPSSSSSSSHSASSISATWDASPTSCTSLAFCSMFGEVAIKCVVDDDISLVRLNLETDLSLSGLHRAIERVYGQRMRAHYFDSEGDKIRITTDSSLRYAYEDWCQALERSGATISWRLHLKPRSKARAHSDTSSGPLSSLSISASASPSMSMDVVADYVADEAAM</sequence>
<dbReference type="Gene3D" id="1.10.150.50">
    <property type="entry name" value="Transcription Factor, Ets-1"/>
    <property type="match status" value="1"/>
</dbReference>
<protein>
    <submittedName>
        <fullName evidence="3">PB1 domain containing protein</fullName>
    </submittedName>
</protein>
<feature type="region of interest" description="Disordered" evidence="1">
    <location>
        <begin position="315"/>
        <end position="443"/>
    </location>
</feature>
<feature type="region of interest" description="Disordered" evidence="1">
    <location>
        <begin position="243"/>
        <end position="288"/>
    </location>
</feature>
<dbReference type="InterPro" id="IPR001660">
    <property type="entry name" value="SAM"/>
</dbReference>
<feature type="compositionally biased region" description="Basic and acidic residues" evidence="1">
    <location>
        <begin position="122"/>
        <end position="163"/>
    </location>
</feature>
<keyword evidence="4" id="KW-1185">Reference proteome</keyword>
<evidence type="ECO:0000256" key="1">
    <source>
        <dbReference type="SAM" id="MobiDB-lite"/>
    </source>
</evidence>
<name>L8GZZ7_ACACF</name>
<dbReference type="InterPro" id="IPR000270">
    <property type="entry name" value="PB1_dom"/>
</dbReference>
<feature type="compositionally biased region" description="Basic and acidic residues" evidence="1">
    <location>
        <begin position="84"/>
        <end position="94"/>
    </location>
</feature>